<accession>A0A316EYV0</accession>
<protein>
    <submittedName>
        <fullName evidence="1">Uncharacterized protein</fullName>
    </submittedName>
</protein>
<dbReference type="EMBL" id="QGGO01000003">
    <property type="protein sequence ID" value="PWK28445.1"/>
    <property type="molecule type" value="Genomic_DNA"/>
</dbReference>
<comment type="caution">
    <text evidence="1">The sequence shown here is derived from an EMBL/GenBank/DDBJ whole genome shotgun (WGS) entry which is preliminary data.</text>
</comment>
<evidence type="ECO:0000313" key="2">
    <source>
        <dbReference type="Proteomes" id="UP000245489"/>
    </source>
</evidence>
<sequence>MTTIALETNSRQHLEMILSLAQKLKIKSKIFEDDLVTPYEKNINGESFTLKQLSEHLEAIADKNDTMSYDEFKKKLQQWK</sequence>
<keyword evidence="2" id="KW-1185">Reference proteome</keyword>
<proteinExistence type="predicted"/>
<gene>
    <name evidence="1" type="ORF">LV89_00649</name>
</gene>
<organism evidence="1 2">
    <name type="scientific">Arcicella aurantiaca</name>
    <dbReference type="NCBI Taxonomy" id="591202"/>
    <lineage>
        <taxon>Bacteria</taxon>
        <taxon>Pseudomonadati</taxon>
        <taxon>Bacteroidota</taxon>
        <taxon>Cytophagia</taxon>
        <taxon>Cytophagales</taxon>
        <taxon>Flectobacillaceae</taxon>
        <taxon>Arcicella</taxon>
    </lineage>
</organism>
<reference evidence="1 2" key="1">
    <citation type="submission" date="2018-05" db="EMBL/GenBank/DDBJ databases">
        <title>Genomic Encyclopedia of Archaeal and Bacterial Type Strains, Phase II (KMG-II): from individual species to whole genera.</title>
        <authorList>
            <person name="Goeker M."/>
        </authorList>
    </citation>
    <scope>NUCLEOTIDE SEQUENCE [LARGE SCALE GENOMIC DNA]</scope>
    <source>
        <strain evidence="1 2">DSM 22214</strain>
    </source>
</reference>
<dbReference type="AlphaFoldDB" id="A0A316EYV0"/>
<dbReference type="RefSeq" id="WP_109741437.1">
    <property type="nucleotide sequence ID" value="NZ_QGGO01000003.1"/>
</dbReference>
<evidence type="ECO:0000313" key="1">
    <source>
        <dbReference type="EMBL" id="PWK28445.1"/>
    </source>
</evidence>
<dbReference type="Proteomes" id="UP000245489">
    <property type="component" value="Unassembled WGS sequence"/>
</dbReference>
<name>A0A316EYV0_9BACT</name>